<organism evidence="2 3">
    <name type="scientific">Trichonephila clavata</name>
    <name type="common">Joro spider</name>
    <name type="synonym">Nephila clavata</name>
    <dbReference type="NCBI Taxonomy" id="2740835"/>
    <lineage>
        <taxon>Eukaryota</taxon>
        <taxon>Metazoa</taxon>
        <taxon>Ecdysozoa</taxon>
        <taxon>Arthropoda</taxon>
        <taxon>Chelicerata</taxon>
        <taxon>Arachnida</taxon>
        <taxon>Araneae</taxon>
        <taxon>Araneomorphae</taxon>
        <taxon>Entelegynae</taxon>
        <taxon>Araneoidea</taxon>
        <taxon>Nephilidae</taxon>
        <taxon>Trichonephila</taxon>
    </lineage>
</organism>
<keyword evidence="3" id="KW-1185">Reference proteome</keyword>
<feature type="non-terminal residue" evidence="2">
    <location>
        <position position="1"/>
    </location>
</feature>
<dbReference type="EMBL" id="BMAO01028308">
    <property type="protein sequence ID" value="GFR23584.1"/>
    <property type="molecule type" value="Genomic_DNA"/>
</dbReference>
<comment type="caution">
    <text evidence="2">The sequence shown here is derived from an EMBL/GenBank/DDBJ whole genome shotgun (WGS) entry which is preliminary data.</text>
</comment>
<name>A0A8X6IJW4_TRICU</name>
<protein>
    <submittedName>
        <fullName evidence="2">Uncharacterized protein</fullName>
    </submittedName>
</protein>
<accession>A0A8X6IJW4</accession>
<gene>
    <name evidence="2" type="ORF">TNCT_547491</name>
</gene>
<feature type="compositionally biased region" description="Low complexity" evidence="1">
    <location>
        <begin position="44"/>
        <end position="58"/>
    </location>
</feature>
<evidence type="ECO:0000256" key="1">
    <source>
        <dbReference type="SAM" id="MobiDB-lite"/>
    </source>
</evidence>
<dbReference type="AlphaFoldDB" id="A0A8X6IJW4"/>
<evidence type="ECO:0000313" key="2">
    <source>
        <dbReference type="EMBL" id="GFR23584.1"/>
    </source>
</evidence>
<sequence length="64" mass="6900">LYFTVLLSLPTQACLLPLTSSKFTSLPVETFPYVLALNTTIPRSSSQPNSVSAASQANKQNTKI</sequence>
<reference evidence="2" key="1">
    <citation type="submission" date="2020-07" db="EMBL/GenBank/DDBJ databases">
        <title>Multicomponent nature underlies the extraordinary mechanical properties of spider dragline silk.</title>
        <authorList>
            <person name="Kono N."/>
            <person name="Nakamura H."/>
            <person name="Mori M."/>
            <person name="Yoshida Y."/>
            <person name="Ohtoshi R."/>
            <person name="Malay A.D."/>
            <person name="Moran D.A.P."/>
            <person name="Tomita M."/>
            <person name="Numata K."/>
            <person name="Arakawa K."/>
        </authorList>
    </citation>
    <scope>NUCLEOTIDE SEQUENCE</scope>
</reference>
<feature type="region of interest" description="Disordered" evidence="1">
    <location>
        <begin position="42"/>
        <end position="64"/>
    </location>
</feature>
<evidence type="ECO:0000313" key="3">
    <source>
        <dbReference type="Proteomes" id="UP000887116"/>
    </source>
</evidence>
<dbReference type="Proteomes" id="UP000887116">
    <property type="component" value="Unassembled WGS sequence"/>
</dbReference>
<proteinExistence type="predicted"/>